<protein>
    <submittedName>
        <fullName evidence="2">PEP-CTERM protein-sorting domain-containing protein</fullName>
    </submittedName>
</protein>
<dbReference type="STRING" id="651662.SAMN04488069_103266"/>
<keyword evidence="1" id="KW-0812">Transmembrane</keyword>
<organism evidence="2 3">
    <name type="scientific">Hymenobacter psychrophilus</name>
    <dbReference type="NCBI Taxonomy" id="651662"/>
    <lineage>
        <taxon>Bacteria</taxon>
        <taxon>Pseudomonadati</taxon>
        <taxon>Bacteroidota</taxon>
        <taxon>Cytophagia</taxon>
        <taxon>Cytophagales</taxon>
        <taxon>Hymenobacteraceae</taxon>
        <taxon>Hymenobacter</taxon>
    </lineage>
</organism>
<reference evidence="3" key="1">
    <citation type="submission" date="2016-10" db="EMBL/GenBank/DDBJ databases">
        <authorList>
            <person name="Varghese N."/>
            <person name="Submissions S."/>
        </authorList>
    </citation>
    <scope>NUCLEOTIDE SEQUENCE [LARGE SCALE GENOMIC DNA]</scope>
    <source>
        <strain evidence="3">CGMCC 1.8975</strain>
    </source>
</reference>
<proteinExistence type="predicted"/>
<feature type="transmembrane region" description="Helical" evidence="1">
    <location>
        <begin position="34"/>
        <end position="59"/>
    </location>
</feature>
<keyword evidence="1" id="KW-0472">Membrane</keyword>
<dbReference type="RefSeq" id="WP_092738578.1">
    <property type="nucleotide sequence ID" value="NZ_FNOV01000003.1"/>
</dbReference>
<dbReference type="Proteomes" id="UP000199249">
    <property type="component" value="Unassembled WGS sequence"/>
</dbReference>
<accession>A0A1H3EST7</accession>
<feature type="transmembrane region" description="Helical" evidence="1">
    <location>
        <begin position="71"/>
        <end position="96"/>
    </location>
</feature>
<keyword evidence="3" id="KW-1185">Reference proteome</keyword>
<evidence type="ECO:0000313" key="3">
    <source>
        <dbReference type="Proteomes" id="UP000199249"/>
    </source>
</evidence>
<keyword evidence="1" id="KW-1133">Transmembrane helix</keyword>
<dbReference type="AlphaFoldDB" id="A0A1H3EST7"/>
<sequence>MMLFAVPTLLLLLPAALQAVLSFRRRRSGSYLGVLFMLTILLQLLAGIVATGISAAGFGQRGLGCATGAGVFFAGGVVLAVTVVPGLALLAALIRWQQSSSSPQPL</sequence>
<evidence type="ECO:0000313" key="2">
    <source>
        <dbReference type="EMBL" id="SDX81148.1"/>
    </source>
</evidence>
<dbReference type="EMBL" id="FNOV01000003">
    <property type="protein sequence ID" value="SDX81148.1"/>
    <property type="molecule type" value="Genomic_DNA"/>
</dbReference>
<name>A0A1H3EST7_9BACT</name>
<gene>
    <name evidence="2" type="ORF">SAMN04488069_103266</name>
</gene>
<evidence type="ECO:0000256" key="1">
    <source>
        <dbReference type="SAM" id="Phobius"/>
    </source>
</evidence>